<dbReference type="AlphaFoldDB" id="A0A6T0XZV5"/>
<dbReference type="EMBL" id="HBNR01025531">
    <property type="protein sequence ID" value="CAE4577577.1"/>
    <property type="molecule type" value="Transcribed_RNA"/>
</dbReference>
<proteinExistence type="predicted"/>
<accession>A0A6T0XZV5</accession>
<reference evidence="3" key="1">
    <citation type="submission" date="2021-01" db="EMBL/GenBank/DDBJ databases">
        <authorList>
            <person name="Corre E."/>
            <person name="Pelletier E."/>
            <person name="Niang G."/>
            <person name="Scheremetjew M."/>
            <person name="Finn R."/>
            <person name="Kale V."/>
            <person name="Holt S."/>
            <person name="Cochrane G."/>
            <person name="Meng A."/>
            <person name="Brown T."/>
            <person name="Cohen L."/>
        </authorList>
    </citation>
    <scope>NUCLEOTIDE SEQUENCE</scope>
    <source>
        <strain evidence="3">CCMP3105</strain>
    </source>
</reference>
<evidence type="ECO:0000313" key="3">
    <source>
        <dbReference type="EMBL" id="CAE4577578.1"/>
    </source>
</evidence>
<feature type="region of interest" description="Disordered" evidence="1">
    <location>
        <begin position="266"/>
        <end position="362"/>
    </location>
</feature>
<sequence length="525" mass="55104">MFRGGTPLPAGEMYVPPPVGDDAWAECLRDLKRTLEGGGIFVVGRERRTAVDDPAKESGDVTQKACEEAFQELSKRISHELVAQAKGLPPDHTAQGACLTDGCVRPALHDGPCIDGQLTELKSALEECKLDEKAIEAAMRRMAAYVSVAPGMQAIMKHSLPPSLWQPTFAICVGGGQVRVLTLAFVGEPVSGDRPSCKCTPFVLRLLSGDLAATGAPLAPAQYCVRPAIRGVKTITSHLAALEPELFEAADAGEWASISESAAGASTASSRCPSVTPSTPVRPGTSVGPKAQTGGEQPLHVGDRATRMRATFERAQSRPAHGRQVIGASAEAGRADPRDRANSGPMLLANNGRQTPQPERTPGVSVLADGLSVRTVAGALNNVAATTNKIGSLFRRARSPVWFRQHEEQGRNARADTESSAKPLLSTRSMPPDLGTPAKAHPSQKMAPPSPAVTLRQGAVTPTPVHPSAVAPAPVAAVAAAPAPARHVVDRAARMRERINRAQSTAAGKRSVLEPKLAQTMAVRA</sequence>
<feature type="compositionally biased region" description="Basic and acidic residues" evidence="1">
    <location>
        <begin position="301"/>
        <end position="316"/>
    </location>
</feature>
<evidence type="ECO:0000256" key="1">
    <source>
        <dbReference type="SAM" id="MobiDB-lite"/>
    </source>
</evidence>
<feature type="compositionally biased region" description="Basic and acidic residues" evidence="1">
    <location>
        <begin position="405"/>
        <end position="419"/>
    </location>
</feature>
<name>A0A6T0XZV5_9DINO</name>
<dbReference type="EMBL" id="HBNR01025532">
    <property type="protein sequence ID" value="CAE4577578.1"/>
    <property type="molecule type" value="Transcribed_RNA"/>
</dbReference>
<gene>
    <name evidence="2" type="ORF">AMON00008_LOCUS17197</name>
    <name evidence="3" type="ORF">AMON00008_LOCUS17198</name>
</gene>
<organism evidence="3">
    <name type="scientific">Alexandrium monilatum</name>
    <dbReference type="NCBI Taxonomy" id="311494"/>
    <lineage>
        <taxon>Eukaryota</taxon>
        <taxon>Sar</taxon>
        <taxon>Alveolata</taxon>
        <taxon>Dinophyceae</taxon>
        <taxon>Gonyaulacales</taxon>
        <taxon>Pyrocystaceae</taxon>
        <taxon>Alexandrium</taxon>
    </lineage>
</organism>
<protein>
    <submittedName>
        <fullName evidence="3">Uncharacterized protein</fullName>
    </submittedName>
</protein>
<evidence type="ECO:0000313" key="2">
    <source>
        <dbReference type="EMBL" id="CAE4577577.1"/>
    </source>
</evidence>
<feature type="region of interest" description="Disordered" evidence="1">
    <location>
        <begin position="405"/>
        <end position="466"/>
    </location>
</feature>